<accession>A0AAV2CYP9</accession>
<evidence type="ECO:0000313" key="2">
    <source>
        <dbReference type="EMBL" id="CAL1361226.1"/>
    </source>
</evidence>
<organism evidence="2 3">
    <name type="scientific">Linum trigynum</name>
    <dbReference type="NCBI Taxonomy" id="586398"/>
    <lineage>
        <taxon>Eukaryota</taxon>
        <taxon>Viridiplantae</taxon>
        <taxon>Streptophyta</taxon>
        <taxon>Embryophyta</taxon>
        <taxon>Tracheophyta</taxon>
        <taxon>Spermatophyta</taxon>
        <taxon>Magnoliopsida</taxon>
        <taxon>eudicotyledons</taxon>
        <taxon>Gunneridae</taxon>
        <taxon>Pentapetalae</taxon>
        <taxon>rosids</taxon>
        <taxon>fabids</taxon>
        <taxon>Malpighiales</taxon>
        <taxon>Linaceae</taxon>
        <taxon>Linum</taxon>
    </lineage>
</organism>
<reference evidence="2 3" key="1">
    <citation type="submission" date="2024-04" db="EMBL/GenBank/DDBJ databases">
        <authorList>
            <person name="Fracassetti M."/>
        </authorList>
    </citation>
    <scope>NUCLEOTIDE SEQUENCE [LARGE SCALE GENOMIC DNA]</scope>
</reference>
<dbReference type="Proteomes" id="UP001497516">
    <property type="component" value="Chromosome 10"/>
</dbReference>
<dbReference type="AlphaFoldDB" id="A0AAV2CYP9"/>
<keyword evidence="3" id="KW-1185">Reference proteome</keyword>
<evidence type="ECO:0000256" key="1">
    <source>
        <dbReference type="SAM" id="MobiDB-lite"/>
    </source>
</evidence>
<protein>
    <submittedName>
        <fullName evidence="2">Uncharacterized protein</fullName>
    </submittedName>
</protein>
<gene>
    <name evidence="2" type="ORF">LTRI10_LOCUS8611</name>
</gene>
<name>A0AAV2CYP9_9ROSI</name>
<feature type="region of interest" description="Disordered" evidence="1">
    <location>
        <begin position="1"/>
        <end position="102"/>
    </location>
</feature>
<dbReference type="EMBL" id="OZ034814">
    <property type="protein sequence ID" value="CAL1361226.1"/>
    <property type="molecule type" value="Genomic_DNA"/>
</dbReference>
<evidence type="ECO:0000313" key="3">
    <source>
        <dbReference type="Proteomes" id="UP001497516"/>
    </source>
</evidence>
<feature type="compositionally biased region" description="Low complexity" evidence="1">
    <location>
        <begin position="35"/>
        <end position="50"/>
    </location>
</feature>
<proteinExistence type="predicted"/>
<sequence length="173" mass="18727">MTEPPTVEELMVADSPATKEVPSSIGPRKEAKTPPSAVAANSAKQANPAATKKEKDPRGCLDTIMDFLNPSTPPPRKPPDASTTNRNPFRARSDEEEELKTITKKSALHCSGLVADEETETMAVIAVELAETPRDGLLAGVGVGVGLLAVGKRRGEEEGRRWRWRSPFFINPR</sequence>